<sequence length="111" mass="12375">MGKKKKKKLKLAMKKKLLKGLSFQICRKLMTNPIIIPCACNFCKTCFEGVFAESTAPVNTQLMHVIESLKKERAKKEEYEGSGEESSATQKTANTTTDTDDSDESCYDAGR</sequence>
<dbReference type="Gene3D" id="3.30.40.10">
    <property type="entry name" value="Zinc/RING finger domain, C3HC4 (zinc finger)"/>
    <property type="match status" value="1"/>
</dbReference>
<feature type="compositionally biased region" description="Low complexity" evidence="1">
    <location>
        <begin position="84"/>
        <end position="97"/>
    </location>
</feature>
<dbReference type="AlphaFoldDB" id="A0AAV8SVU2"/>
<organism evidence="2 3">
    <name type="scientific">Erythroxylum novogranatense</name>
    <dbReference type="NCBI Taxonomy" id="1862640"/>
    <lineage>
        <taxon>Eukaryota</taxon>
        <taxon>Viridiplantae</taxon>
        <taxon>Streptophyta</taxon>
        <taxon>Embryophyta</taxon>
        <taxon>Tracheophyta</taxon>
        <taxon>Spermatophyta</taxon>
        <taxon>Magnoliopsida</taxon>
        <taxon>eudicotyledons</taxon>
        <taxon>Gunneridae</taxon>
        <taxon>Pentapetalae</taxon>
        <taxon>rosids</taxon>
        <taxon>fabids</taxon>
        <taxon>Malpighiales</taxon>
        <taxon>Erythroxylaceae</taxon>
        <taxon>Erythroxylum</taxon>
    </lineage>
</organism>
<evidence type="ECO:0000313" key="2">
    <source>
        <dbReference type="EMBL" id="KAJ8756313.1"/>
    </source>
</evidence>
<accession>A0AAV8SVU2</accession>
<protein>
    <submittedName>
        <fullName evidence="2">Uncharacterized protein</fullName>
    </submittedName>
</protein>
<gene>
    <name evidence="2" type="ORF">K2173_025125</name>
</gene>
<comment type="caution">
    <text evidence="2">The sequence shown here is derived from an EMBL/GenBank/DDBJ whole genome shotgun (WGS) entry which is preliminary data.</text>
</comment>
<feature type="region of interest" description="Disordered" evidence="1">
    <location>
        <begin position="73"/>
        <end position="111"/>
    </location>
</feature>
<name>A0AAV8SVU2_9ROSI</name>
<evidence type="ECO:0000313" key="3">
    <source>
        <dbReference type="Proteomes" id="UP001159364"/>
    </source>
</evidence>
<reference evidence="2 3" key="1">
    <citation type="submission" date="2021-09" db="EMBL/GenBank/DDBJ databases">
        <title>Genomic insights and catalytic innovation underlie evolution of tropane alkaloids biosynthesis.</title>
        <authorList>
            <person name="Wang Y.-J."/>
            <person name="Tian T."/>
            <person name="Huang J.-P."/>
            <person name="Huang S.-X."/>
        </authorList>
    </citation>
    <scope>NUCLEOTIDE SEQUENCE [LARGE SCALE GENOMIC DNA]</scope>
    <source>
        <strain evidence="2">KIB-2018</strain>
        <tissue evidence="2">Leaf</tissue>
    </source>
</reference>
<dbReference type="InterPro" id="IPR013083">
    <property type="entry name" value="Znf_RING/FYVE/PHD"/>
</dbReference>
<dbReference type="SUPFAM" id="SSF57850">
    <property type="entry name" value="RING/U-box"/>
    <property type="match status" value="1"/>
</dbReference>
<dbReference type="EMBL" id="JAIWQS010000009">
    <property type="protein sequence ID" value="KAJ8756313.1"/>
    <property type="molecule type" value="Genomic_DNA"/>
</dbReference>
<feature type="compositionally biased region" description="Acidic residues" evidence="1">
    <location>
        <begin position="98"/>
        <end position="111"/>
    </location>
</feature>
<keyword evidence="3" id="KW-1185">Reference proteome</keyword>
<evidence type="ECO:0000256" key="1">
    <source>
        <dbReference type="SAM" id="MobiDB-lite"/>
    </source>
</evidence>
<proteinExistence type="predicted"/>
<dbReference type="Proteomes" id="UP001159364">
    <property type="component" value="Linkage Group LG09"/>
</dbReference>